<feature type="domain" description="Helicase C-terminal" evidence="5">
    <location>
        <begin position="368"/>
        <end position="510"/>
    </location>
</feature>
<dbReference type="GO" id="GO:0043138">
    <property type="term" value="F:3'-5' DNA helicase activity"/>
    <property type="evidence" value="ECO:0007669"/>
    <property type="project" value="TreeGrafter"/>
</dbReference>
<dbReference type="PROSITE" id="PS51192">
    <property type="entry name" value="HELICASE_ATP_BIND_1"/>
    <property type="match status" value="1"/>
</dbReference>
<dbReference type="AlphaFoldDB" id="A0A1I2EII0"/>
<dbReference type="InterPro" id="IPR027417">
    <property type="entry name" value="P-loop_NTPase"/>
</dbReference>
<dbReference type="InterPro" id="IPR014001">
    <property type="entry name" value="Helicase_ATP-bd"/>
</dbReference>
<evidence type="ECO:0000313" key="6">
    <source>
        <dbReference type="EMBL" id="SFE92665.1"/>
    </source>
</evidence>
<dbReference type="EMBL" id="FONT01000006">
    <property type="protein sequence ID" value="SFE92665.1"/>
    <property type="molecule type" value="Genomic_DNA"/>
</dbReference>
<keyword evidence="7" id="KW-1185">Reference proteome</keyword>
<feature type="domain" description="Helicase ATP-binding" evidence="4">
    <location>
        <begin position="184"/>
        <end position="336"/>
    </location>
</feature>
<keyword evidence="1" id="KW-0547">Nucleotide-binding</keyword>
<proteinExistence type="predicted"/>
<evidence type="ECO:0000256" key="2">
    <source>
        <dbReference type="ARBA" id="ARBA00022840"/>
    </source>
</evidence>
<dbReference type="GO" id="GO:0003677">
    <property type="term" value="F:DNA binding"/>
    <property type="evidence" value="ECO:0007669"/>
    <property type="project" value="UniProtKB-KW"/>
</dbReference>
<dbReference type="GO" id="GO:0006310">
    <property type="term" value="P:DNA recombination"/>
    <property type="evidence" value="ECO:0007669"/>
    <property type="project" value="TreeGrafter"/>
</dbReference>
<dbReference type="SMART" id="SM00487">
    <property type="entry name" value="DEXDc"/>
    <property type="match status" value="1"/>
</dbReference>
<protein>
    <submittedName>
        <fullName evidence="6">Competence protein ComFA</fullName>
    </submittedName>
</protein>
<dbReference type="SMART" id="SM00490">
    <property type="entry name" value="HELICc"/>
    <property type="match status" value="1"/>
</dbReference>
<evidence type="ECO:0000313" key="7">
    <source>
        <dbReference type="Proteomes" id="UP000199516"/>
    </source>
</evidence>
<dbReference type="GO" id="GO:0005524">
    <property type="term" value="F:ATP binding"/>
    <property type="evidence" value="ECO:0007669"/>
    <property type="project" value="UniProtKB-KW"/>
</dbReference>
<dbReference type="SUPFAM" id="SSF52540">
    <property type="entry name" value="P-loop containing nucleoside triphosphate hydrolases"/>
    <property type="match status" value="1"/>
</dbReference>
<accession>A0A1I2EII0</accession>
<sequence>MISIRFVHVFKPSLNSTICLPETCSKESMEVIRGPSVISSLPQLPLPDSDHSTGSFNDPLYHSIQNKLYGKELLLNELEVTWEDLHPLLESGIVSIRSGLLPLNKTFRCHRCYTDNPKMFGRAPCSSCGSLCTYCRHCIMMGKISTCTPLLRWNGPSPVNSPHPHLKWEGTLTKGQLKAAQALKDSIEKEQELLIWAVCGAGKTEILFPGLQFALSKKKRVLVTSPRTDVVLELMPRMQKAFPNIPINGLYGGGTKKDPPASLVIATTHQTMRFTDTFDVVVIDEVDAFPFHADDSLLHAVYKSKKNKASIIYLTATPSEDIKQRVANEDLSSVVIPRRFHGHPLPVPRFQWSGSWQKDLNHMRLPKSLQKWCAHRIENGIPALLFVPTIEILEKVTSILKRKNPHIQGVHSKDIKRHQKVSEFREGVVPLLVTTTILERGITIPGVDVAVLGSEDNIFTESALVQIAGRAGRSSSKPHGDVVFFHFGKTKAMKKACQHIVKMNRREEGK</sequence>
<evidence type="ECO:0000256" key="1">
    <source>
        <dbReference type="ARBA" id="ARBA00022741"/>
    </source>
</evidence>
<name>A0A1I2EII0_9BACI</name>
<dbReference type="Pfam" id="PF00271">
    <property type="entry name" value="Helicase_C"/>
    <property type="match status" value="1"/>
</dbReference>
<dbReference type="Proteomes" id="UP000199516">
    <property type="component" value="Unassembled WGS sequence"/>
</dbReference>
<evidence type="ECO:0000259" key="5">
    <source>
        <dbReference type="PROSITE" id="PS51194"/>
    </source>
</evidence>
<dbReference type="Pfam" id="PF04851">
    <property type="entry name" value="ResIII"/>
    <property type="match status" value="1"/>
</dbReference>
<dbReference type="PANTHER" id="PTHR30580:SF1">
    <property type="entry name" value="COMF OPERON PROTEIN 1"/>
    <property type="match status" value="1"/>
</dbReference>
<dbReference type="InterPro" id="IPR006935">
    <property type="entry name" value="Helicase/UvrB_N"/>
</dbReference>
<dbReference type="GO" id="GO:0006270">
    <property type="term" value="P:DNA replication initiation"/>
    <property type="evidence" value="ECO:0007669"/>
    <property type="project" value="TreeGrafter"/>
</dbReference>
<dbReference type="GO" id="GO:0016787">
    <property type="term" value="F:hydrolase activity"/>
    <property type="evidence" value="ECO:0007669"/>
    <property type="project" value="InterPro"/>
</dbReference>
<dbReference type="PANTHER" id="PTHR30580">
    <property type="entry name" value="PRIMOSOMAL PROTEIN N"/>
    <property type="match status" value="1"/>
</dbReference>
<gene>
    <name evidence="6" type="ORF">SAMN05192532_10631</name>
</gene>
<dbReference type="PROSITE" id="PS51194">
    <property type="entry name" value="HELICASE_CTER"/>
    <property type="match status" value="1"/>
</dbReference>
<dbReference type="Gene3D" id="3.40.50.300">
    <property type="entry name" value="P-loop containing nucleotide triphosphate hydrolases"/>
    <property type="match status" value="2"/>
</dbReference>
<organism evidence="6 7">
    <name type="scientific">Alteribacillus iranensis</name>
    <dbReference type="NCBI Taxonomy" id="930128"/>
    <lineage>
        <taxon>Bacteria</taxon>
        <taxon>Bacillati</taxon>
        <taxon>Bacillota</taxon>
        <taxon>Bacilli</taxon>
        <taxon>Bacillales</taxon>
        <taxon>Bacillaceae</taxon>
        <taxon>Alteribacillus</taxon>
    </lineage>
</organism>
<dbReference type="InterPro" id="IPR001650">
    <property type="entry name" value="Helicase_C-like"/>
</dbReference>
<keyword evidence="3" id="KW-0238">DNA-binding</keyword>
<reference evidence="6 7" key="1">
    <citation type="submission" date="2016-10" db="EMBL/GenBank/DDBJ databases">
        <authorList>
            <person name="de Groot N.N."/>
        </authorList>
    </citation>
    <scope>NUCLEOTIDE SEQUENCE [LARGE SCALE GENOMIC DNA]</scope>
    <source>
        <strain evidence="6 7">DSM 23995</strain>
    </source>
</reference>
<evidence type="ECO:0000256" key="3">
    <source>
        <dbReference type="ARBA" id="ARBA00023125"/>
    </source>
</evidence>
<evidence type="ECO:0000259" key="4">
    <source>
        <dbReference type="PROSITE" id="PS51192"/>
    </source>
</evidence>
<dbReference type="STRING" id="930128.SAMN05192532_10631"/>
<dbReference type="GO" id="GO:0006302">
    <property type="term" value="P:double-strand break repair"/>
    <property type="evidence" value="ECO:0007669"/>
    <property type="project" value="TreeGrafter"/>
</dbReference>
<keyword evidence="2" id="KW-0067">ATP-binding</keyword>